<dbReference type="InterPro" id="IPR000058">
    <property type="entry name" value="Znf_AN1"/>
</dbReference>
<evidence type="ECO:0000256" key="4">
    <source>
        <dbReference type="ARBA" id="ARBA00022833"/>
    </source>
</evidence>
<dbReference type="PANTHER" id="PTHR10634:SF112">
    <property type="entry name" value="ZINC FINGER A20 AND AN1 DOMAIN-CONTAINING STRESS-ASSOCIATED PROTEIN 4"/>
    <property type="match status" value="1"/>
</dbReference>
<dbReference type="SUPFAM" id="SSF118310">
    <property type="entry name" value="AN1-like Zinc finger"/>
    <property type="match status" value="1"/>
</dbReference>
<keyword evidence="3 5" id="KW-0863">Zinc-finger</keyword>
<reference evidence="7" key="1">
    <citation type="submission" date="2022-12" db="EMBL/GenBank/DDBJ databases">
        <title>Draft genome assemblies for two species of Escallonia (Escalloniales).</title>
        <authorList>
            <person name="Chanderbali A."/>
            <person name="Dervinis C."/>
            <person name="Anghel I."/>
            <person name="Soltis D."/>
            <person name="Soltis P."/>
            <person name="Zapata F."/>
        </authorList>
    </citation>
    <scope>NUCLEOTIDE SEQUENCE</scope>
    <source>
        <strain evidence="7">UCBG92.1500</strain>
        <tissue evidence="7">Leaf</tissue>
    </source>
</reference>
<evidence type="ECO:0000259" key="6">
    <source>
        <dbReference type="PROSITE" id="PS51039"/>
    </source>
</evidence>
<evidence type="ECO:0000256" key="2">
    <source>
        <dbReference type="ARBA" id="ARBA00022723"/>
    </source>
</evidence>
<keyword evidence="4" id="KW-0862">Zinc</keyword>
<protein>
    <recommendedName>
        <fullName evidence="6">AN1-type domain-containing protein</fullName>
    </recommendedName>
</protein>
<dbReference type="Proteomes" id="UP001187471">
    <property type="component" value="Unassembled WGS sequence"/>
</dbReference>
<evidence type="ECO:0000256" key="5">
    <source>
        <dbReference type="PROSITE-ProRule" id="PRU00449"/>
    </source>
</evidence>
<name>A0AA88UDE6_9ASTE</name>
<dbReference type="Gene3D" id="4.10.1110.10">
    <property type="entry name" value="AN1-like Zinc finger"/>
    <property type="match status" value="1"/>
</dbReference>
<dbReference type="InterPro" id="IPR035896">
    <property type="entry name" value="AN1-like_Znf"/>
</dbReference>
<dbReference type="PANTHER" id="PTHR10634">
    <property type="entry name" value="AN1-TYPE ZINC FINGER PROTEIN"/>
    <property type="match status" value="1"/>
</dbReference>
<keyword evidence="8" id="KW-1185">Reference proteome</keyword>
<comment type="function">
    <text evidence="1">May be involved in environmental stress response.</text>
</comment>
<evidence type="ECO:0000256" key="3">
    <source>
        <dbReference type="ARBA" id="ARBA00022771"/>
    </source>
</evidence>
<accession>A0AA88UDE6</accession>
<evidence type="ECO:0000313" key="8">
    <source>
        <dbReference type="Proteomes" id="UP001187471"/>
    </source>
</evidence>
<gene>
    <name evidence="7" type="ORF">RJ640_008571</name>
</gene>
<sequence>MKSSSTWREGGSGETEQYDQSAARLETAVALHVYDFLPPSLEVKLSLNVNSSFRALDLVVTGAKESDLCAAIDVWPGSLGIGVLLTSASCVSVVGENTEKRKEGSNRCSTCRKRVGLTTFNYRCGNMFCSVHRYSGKHGCTFDCRATPRDAIVGAKLVVKAQKSTKSRVVLD</sequence>
<dbReference type="EMBL" id="JAVXUO010002601">
    <property type="protein sequence ID" value="KAK2971147.1"/>
    <property type="molecule type" value="Genomic_DNA"/>
</dbReference>
<proteinExistence type="predicted"/>
<evidence type="ECO:0000256" key="1">
    <source>
        <dbReference type="ARBA" id="ARBA00003732"/>
    </source>
</evidence>
<comment type="caution">
    <text evidence="7">The sequence shown here is derived from an EMBL/GenBank/DDBJ whole genome shotgun (WGS) entry which is preliminary data.</text>
</comment>
<feature type="domain" description="AN1-type" evidence="6">
    <location>
        <begin position="102"/>
        <end position="148"/>
    </location>
</feature>
<dbReference type="GO" id="GO:0008270">
    <property type="term" value="F:zinc ion binding"/>
    <property type="evidence" value="ECO:0007669"/>
    <property type="project" value="UniProtKB-KW"/>
</dbReference>
<evidence type="ECO:0000313" key="7">
    <source>
        <dbReference type="EMBL" id="KAK2971147.1"/>
    </source>
</evidence>
<dbReference type="PROSITE" id="PS51039">
    <property type="entry name" value="ZF_AN1"/>
    <property type="match status" value="1"/>
</dbReference>
<dbReference type="SMART" id="SM00154">
    <property type="entry name" value="ZnF_AN1"/>
    <property type="match status" value="1"/>
</dbReference>
<dbReference type="InterPro" id="IPR050652">
    <property type="entry name" value="AN1_A20_ZnFinger"/>
</dbReference>
<organism evidence="7 8">
    <name type="scientific">Escallonia rubra</name>
    <dbReference type="NCBI Taxonomy" id="112253"/>
    <lineage>
        <taxon>Eukaryota</taxon>
        <taxon>Viridiplantae</taxon>
        <taxon>Streptophyta</taxon>
        <taxon>Embryophyta</taxon>
        <taxon>Tracheophyta</taxon>
        <taxon>Spermatophyta</taxon>
        <taxon>Magnoliopsida</taxon>
        <taxon>eudicotyledons</taxon>
        <taxon>Gunneridae</taxon>
        <taxon>Pentapetalae</taxon>
        <taxon>asterids</taxon>
        <taxon>campanulids</taxon>
        <taxon>Escalloniales</taxon>
        <taxon>Escalloniaceae</taxon>
        <taxon>Escallonia</taxon>
    </lineage>
</organism>
<keyword evidence="2" id="KW-0479">Metal-binding</keyword>
<dbReference type="AlphaFoldDB" id="A0AA88UDE6"/>